<accession>A0ABQ1GEG5</accession>
<dbReference type="InterPro" id="IPR041617">
    <property type="entry name" value="TPR_MalT"/>
</dbReference>
<keyword evidence="3" id="KW-0804">Transcription</keyword>
<dbReference type="RefSeq" id="WP_188796007.1">
    <property type="nucleotide sequence ID" value="NZ_BMJA01000003.1"/>
</dbReference>
<proteinExistence type="predicted"/>
<evidence type="ECO:0000259" key="4">
    <source>
        <dbReference type="PROSITE" id="PS50043"/>
    </source>
</evidence>
<dbReference type="PANTHER" id="PTHR44688">
    <property type="entry name" value="DNA-BINDING TRANSCRIPTIONAL ACTIVATOR DEVR_DOSR"/>
    <property type="match status" value="1"/>
</dbReference>
<dbReference type="PRINTS" id="PR00038">
    <property type="entry name" value="HTHLUXR"/>
</dbReference>
<keyword evidence="6" id="KW-1185">Reference proteome</keyword>
<organism evidence="5 6">
    <name type="scientific">Dyella nitratireducens</name>
    <dbReference type="NCBI Taxonomy" id="1849580"/>
    <lineage>
        <taxon>Bacteria</taxon>
        <taxon>Pseudomonadati</taxon>
        <taxon>Pseudomonadota</taxon>
        <taxon>Gammaproteobacteria</taxon>
        <taxon>Lysobacterales</taxon>
        <taxon>Rhodanobacteraceae</taxon>
        <taxon>Dyella</taxon>
    </lineage>
</organism>
<dbReference type="InterPro" id="IPR016032">
    <property type="entry name" value="Sig_transdc_resp-reg_C-effctor"/>
</dbReference>
<evidence type="ECO:0000313" key="5">
    <source>
        <dbReference type="EMBL" id="GGA42162.1"/>
    </source>
</evidence>
<reference evidence="6" key="1">
    <citation type="journal article" date="2019" name="Int. J. Syst. Evol. Microbiol.">
        <title>The Global Catalogue of Microorganisms (GCM) 10K type strain sequencing project: providing services to taxonomists for standard genome sequencing and annotation.</title>
        <authorList>
            <consortium name="The Broad Institute Genomics Platform"/>
            <consortium name="The Broad Institute Genome Sequencing Center for Infectious Disease"/>
            <person name="Wu L."/>
            <person name="Ma J."/>
        </authorList>
    </citation>
    <scope>NUCLEOTIDE SEQUENCE [LARGE SCALE GENOMIC DNA]</scope>
    <source>
        <strain evidence="6">CGMCC 1.15439</strain>
    </source>
</reference>
<dbReference type="EMBL" id="BMJA01000003">
    <property type="protein sequence ID" value="GGA42162.1"/>
    <property type="molecule type" value="Genomic_DNA"/>
</dbReference>
<dbReference type="CDD" id="cd06170">
    <property type="entry name" value="LuxR_C_like"/>
    <property type="match status" value="1"/>
</dbReference>
<dbReference type="PANTHER" id="PTHR44688:SF25">
    <property type="entry name" value="HTH LUXR-TYPE DOMAIN-CONTAINING PROTEIN"/>
    <property type="match status" value="1"/>
</dbReference>
<dbReference type="InterPro" id="IPR011990">
    <property type="entry name" value="TPR-like_helical_dom_sf"/>
</dbReference>
<dbReference type="PROSITE" id="PS00622">
    <property type="entry name" value="HTH_LUXR_1"/>
    <property type="match status" value="1"/>
</dbReference>
<dbReference type="Pfam" id="PF17874">
    <property type="entry name" value="TPR_MalT"/>
    <property type="match status" value="1"/>
</dbReference>
<dbReference type="SMART" id="SM00421">
    <property type="entry name" value="HTH_LUXR"/>
    <property type="match status" value="1"/>
</dbReference>
<gene>
    <name evidence="5" type="ORF">GCM10010981_34020</name>
</gene>
<protein>
    <recommendedName>
        <fullName evidence="4">HTH luxR-type domain-containing protein</fullName>
    </recommendedName>
</protein>
<dbReference type="Proteomes" id="UP000620046">
    <property type="component" value="Unassembled WGS sequence"/>
</dbReference>
<comment type="caution">
    <text evidence="5">The sequence shown here is derived from an EMBL/GenBank/DDBJ whole genome shotgun (WGS) entry which is preliminary data.</text>
</comment>
<dbReference type="SUPFAM" id="SSF46894">
    <property type="entry name" value="C-terminal effector domain of the bipartite response regulators"/>
    <property type="match status" value="1"/>
</dbReference>
<feature type="domain" description="HTH luxR-type" evidence="4">
    <location>
        <begin position="447"/>
        <end position="512"/>
    </location>
</feature>
<dbReference type="InterPro" id="IPR000792">
    <property type="entry name" value="Tscrpt_reg_LuxR_C"/>
</dbReference>
<dbReference type="Pfam" id="PF00196">
    <property type="entry name" value="GerE"/>
    <property type="match status" value="1"/>
</dbReference>
<keyword evidence="2" id="KW-0238">DNA-binding</keyword>
<dbReference type="Gene3D" id="1.25.40.10">
    <property type="entry name" value="Tetratricopeptide repeat domain"/>
    <property type="match status" value="1"/>
</dbReference>
<name>A0ABQ1GEG5_9GAMM</name>
<dbReference type="InterPro" id="IPR036388">
    <property type="entry name" value="WH-like_DNA-bd_sf"/>
</dbReference>
<dbReference type="PROSITE" id="PS50043">
    <property type="entry name" value="HTH_LUXR_2"/>
    <property type="match status" value="1"/>
</dbReference>
<evidence type="ECO:0000256" key="1">
    <source>
        <dbReference type="ARBA" id="ARBA00023015"/>
    </source>
</evidence>
<evidence type="ECO:0000256" key="2">
    <source>
        <dbReference type="ARBA" id="ARBA00023125"/>
    </source>
</evidence>
<evidence type="ECO:0000313" key="6">
    <source>
        <dbReference type="Proteomes" id="UP000620046"/>
    </source>
</evidence>
<sequence length="514" mass="57278">MNLFPVAHSATAPAHLGWVQDWHDFDNPDEALRNLLDAAWYAVSTMNGTDAVAVTTMLRHAYLQQHRFSFYFPHDEVETLLAIGSLWQDDIDEAMRRVQSVSARGTGARYRSMLEVVKKFCLWRARDFMPFYELSWGKAPRSHAMSLLTAIVNLSIEATAEAEQLRFKLAERLARDALLLCHKSTTANTYASLLPTAVLAQLHYEAGAVDEADTLLRGRLTAIEESGAIESALIAYVLSAKIAAARGSQNMALLLLHRGEEIGRERRWPRLVLRCKAEEVALRLQDERVDLAEAALQHLYLYLGSVDAKIRPKDIEAWPLQMARLRLQLANGPGPGTARSLEDLRNAALDRNHPALVVKLTILLSSALHAIGETARAHEELLAALHQGASAGLFRSFLDDMPLIETPLKQLWRSSEAGKLGHLGPYVGRLLTAPEVRVPARKKFRINHRLVESLSTREAIILRLMSLGLSNKLIARELQITPETVKSHAKHIFIKLSSKNRAEAVSRATELGLI</sequence>
<evidence type="ECO:0000256" key="3">
    <source>
        <dbReference type="ARBA" id="ARBA00023163"/>
    </source>
</evidence>
<keyword evidence="1" id="KW-0805">Transcription regulation</keyword>
<dbReference type="Gene3D" id="1.10.10.10">
    <property type="entry name" value="Winged helix-like DNA-binding domain superfamily/Winged helix DNA-binding domain"/>
    <property type="match status" value="1"/>
</dbReference>